<dbReference type="Proteomes" id="UP000183050">
    <property type="component" value="Chromosome"/>
</dbReference>
<dbReference type="EMBL" id="CP018228">
    <property type="protein sequence ID" value="API52876.1"/>
    <property type="molecule type" value="Genomic_DNA"/>
</dbReference>
<accession>A0A1L3ZB12</accession>
<dbReference type="RefSeq" id="WP_072639321.1">
    <property type="nucleotide sequence ID" value="NZ_CP018228.1"/>
</dbReference>
<evidence type="ECO:0000313" key="2">
    <source>
        <dbReference type="Proteomes" id="UP000183050"/>
    </source>
</evidence>
<evidence type="ECO:0000313" key="1">
    <source>
        <dbReference type="EMBL" id="API52876.1"/>
    </source>
</evidence>
<name>A0A1L3ZB12_RHILE</name>
<gene>
    <name evidence="1" type="ORF">BMW22_15735</name>
</gene>
<reference evidence="1 2" key="1">
    <citation type="submission" date="2016-11" db="EMBL/GenBank/DDBJ databases">
        <title>Rhizobium leguminosarum bv. viciae strain Vaf12 isolated from Vavilovia formosa root nodules from Russia, Dagestan.</title>
        <authorList>
            <person name="Kimeklis A."/>
        </authorList>
    </citation>
    <scope>NUCLEOTIDE SEQUENCE [LARGE SCALE GENOMIC DNA]</scope>
    <source>
        <strain evidence="1 2">Vaf-108</strain>
    </source>
</reference>
<dbReference type="AlphaFoldDB" id="A0A1L3ZB12"/>
<protein>
    <submittedName>
        <fullName evidence="1">Uncharacterized protein</fullName>
    </submittedName>
</protein>
<organism evidence="1 2">
    <name type="scientific">Rhizobium leguminosarum</name>
    <dbReference type="NCBI Taxonomy" id="384"/>
    <lineage>
        <taxon>Bacteria</taxon>
        <taxon>Pseudomonadati</taxon>
        <taxon>Pseudomonadota</taxon>
        <taxon>Alphaproteobacteria</taxon>
        <taxon>Hyphomicrobiales</taxon>
        <taxon>Rhizobiaceae</taxon>
        <taxon>Rhizobium/Agrobacterium group</taxon>
        <taxon>Rhizobium</taxon>
    </lineage>
</organism>
<sequence length="71" mass="7924">MIEESISKTFTQRDLDGAQKETIRIVSLRFSQIEEALNTIPPSRLRSLALTEIEKVALVVNKAISRANDPA</sequence>
<proteinExistence type="predicted"/>